<evidence type="ECO:0000313" key="1">
    <source>
        <dbReference type="EMBL" id="MCI4376868.1"/>
    </source>
</evidence>
<evidence type="ECO:0000313" key="2">
    <source>
        <dbReference type="Proteomes" id="UP000829447"/>
    </source>
</evidence>
<organism evidence="1 2">
    <name type="scientific">Pangasianodon gigas</name>
    <name type="common">Mekong giant catfish</name>
    <name type="synonym">Pangasius gigas</name>
    <dbReference type="NCBI Taxonomy" id="30993"/>
    <lineage>
        <taxon>Eukaryota</taxon>
        <taxon>Metazoa</taxon>
        <taxon>Chordata</taxon>
        <taxon>Craniata</taxon>
        <taxon>Vertebrata</taxon>
        <taxon>Euteleostomi</taxon>
        <taxon>Actinopterygii</taxon>
        <taxon>Neopterygii</taxon>
        <taxon>Teleostei</taxon>
        <taxon>Ostariophysi</taxon>
        <taxon>Siluriformes</taxon>
        <taxon>Pangasiidae</taxon>
        <taxon>Pangasianodon</taxon>
    </lineage>
</organism>
<name>A0ACC5WCQ5_PANGG</name>
<dbReference type="Proteomes" id="UP000829447">
    <property type="component" value="Linkage Group LG3"/>
</dbReference>
<dbReference type="EMBL" id="CM040456">
    <property type="protein sequence ID" value="MCI4376868.1"/>
    <property type="molecule type" value="Genomic_DNA"/>
</dbReference>
<proteinExistence type="predicted"/>
<protein>
    <submittedName>
        <fullName evidence="1">Uncharacterized protein</fullName>
    </submittedName>
</protein>
<comment type="caution">
    <text evidence="1">The sequence shown here is derived from an EMBL/GenBank/DDBJ whole genome shotgun (WGS) entry which is preliminary data.</text>
</comment>
<accession>A0ACC5WCQ5</accession>
<reference evidence="1 2" key="1">
    <citation type="journal article" date="2022" name="bioRxiv">
        <title>An ancient truncated duplication of the anti-Mullerian hormone receptor type 2 gene is a potential conserved master sex determinant in the Pangasiidae catfish family.</title>
        <authorList>
            <person name="Wen M."/>
            <person name="Pan Q."/>
            <person name="Jouanno E."/>
            <person name="Montfort J."/>
            <person name="Zahm M."/>
            <person name="Cabau C."/>
            <person name="Klopp C."/>
            <person name="Iampietro C."/>
            <person name="Roques C."/>
            <person name="Bouchez O."/>
            <person name="Castinel A."/>
            <person name="Donnadieu C."/>
            <person name="Parrinello H."/>
            <person name="Poncet C."/>
            <person name="Belmonte E."/>
            <person name="Gautier V."/>
            <person name="Avarre J.-C."/>
            <person name="Dugue R."/>
            <person name="Gustiano R."/>
            <person name="Ha T.T.T."/>
            <person name="Campet M."/>
            <person name="Sriphairoj K."/>
            <person name="Ribolli J."/>
            <person name="de Almeida F.L."/>
            <person name="Desvignes T."/>
            <person name="Postlethwait J.H."/>
            <person name="Bucao C.F."/>
            <person name="Robinson-Rechavi M."/>
            <person name="Bobe J."/>
            <person name="Herpin A."/>
            <person name="Guiguen Y."/>
        </authorList>
    </citation>
    <scope>NUCLEOTIDE SEQUENCE [LARGE SCALE GENOMIC DNA]</scope>
    <source>
        <strain evidence="1">YG-Dec2019</strain>
    </source>
</reference>
<sequence length="156" mass="17733">MGLTCHAREVFYKFCILVKEVNKKGCLCIVHFHSHGSSQKDIYGFFLVHVVLCVFLSLWGSFPEITQTAQTVSSFLSKFLGFVFSFLPQQQSLNLKQTVKANLHETSIKFVFISALCHVMCPLDYLLSFSFLFVSVKREPGQVNKDKHDDLKTCGI</sequence>
<keyword evidence="2" id="KW-1185">Reference proteome</keyword>
<gene>
    <name evidence="1" type="ORF">PGIGA_G00193420</name>
</gene>